<dbReference type="EMBL" id="JOJR01000813">
    <property type="protein sequence ID" value="RCN34189.1"/>
    <property type="molecule type" value="Genomic_DNA"/>
</dbReference>
<protein>
    <recommendedName>
        <fullName evidence="3">Peptidase A2 domain-containing protein</fullName>
    </recommendedName>
</protein>
<evidence type="ECO:0000256" key="2">
    <source>
        <dbReference type="SAM" id="MobiDB-lite"/>
    </source>
</evidence>
<dbReference type="SUPFAM" id="SSF50630">
    <property type="entry name" value="Acid proteases"/>
    <property type="match status" value="1"/>
</dbReference>
<feature type="domain" description="Peptidase A2" evidence="3">
    <location>
        <begin position="35"/>
        <end position="48"/>
    </location>
</feature>
<organism evidence="4 5">
    <name type="scientific">Ancylostoma caninum</name>
    <name type="common">Dog hookworm</name>
    <dbReference type="NCBI Taxonomy" id="29170"/>
    <lineage>
        <taxon>Eukaryota</taxon>
        <taxon>Metazoa</taxon>
        <taxon>Ecdysozoa</taxon>
        <taxon>Nematoda</taxon>
        <taxon>Chromadorea</taxon>
        <taxon>Rhabditida</taxon>
        <taxon>Rhabditina</taxon>
        <taxon>Rhabditomorpha</taxon>
        <taxon>Strongyloidea</taxon>
        <taxon>Ancylostomatidae</taxon>
        <taxon>Ancylostomatinae</taxon>
        <taxon>Ancylostoma</taxon>
    </lineage>
</organism>
<dbReference type="PROSITE" id="PS00141">
    <property type="entry name" value="ASP_PROTEASE"/>
    <property type="match status" value="1"/>
</dbReference>
<dbReference type="GO" id="GO:0004190">
    <property type="term" value="F:aspartic-type endopeptidase activity"/>
    <property type="evidence" value="ECO:0007669"/>
    <property type="project" value="InterPro"/>
</dbReference>
<evidence type="ECO:0000256" key="1">
    <source>
        <dbReference type="ARBA" id="ARBA00022801"/>
    </source>
</evidence>
<name>A0A368FT54_ANCCA</name>
<dbReference type="Proteomes" id="UP000252519">
    <property type="component" value="Unassembled WGS sequence"/>
</dbReference>
<dbReference type="PROSITE" id="PS50175">
    <property type="entry name" value="ASP_PROT_RETROV"/>
    <property type="match status" value="1"/>
</dbReference>
<dbReference type="AlphaFoldDB" id="A0A368FT54"/>
<dbReference type="Pfam" id="PF13650">
    <property type="entry name" value="Asp_protease_2"/>
    <property type="match status" value="1"/>
</dbReference>
<dbReference type="OrthoDB" id="5869321at2759"/>
<comment type="caution">
    <text evidence="4">The sequence shown here is derived from an EMBL/GenBank/DDBJ whole genome shotgun (WGS) entry which is preliminary data.</text>
</comment>
<evidence type="ECO:0000313" key="5">
    <source>
        <dbReference type="Proteomes" id="UP000252519"/>
    </source>
</evidence>
<evidence type="ECO:0000259" key="3">
    <source>
        <dbReference type="PROSITE" id="PS50175"/>
    </source>
</evidence>
<proteinExistence type="predicted"/>
<dbReference type="GO" id="GO:0006508">
    <property type="term" value="P:proteolysis"/>
    <property type="evidence" value="ECO:0007669"/>
    <property type="project" value="InterPro"/>
</dbReference>
<dbReference type="InterPro" id="IPR001995">
    <property type="entry name" value="Peptidase_A2_cat"/>
</dbReference>
<gene>
    <name evidence="4" type="ORF">ANCCAN_19964</name>
</gene>
<evidence type="ECO:0000313" key="4">
    <source>
        <dbReference type="EMBL" id="RCN34189.1"/>
    </source>
</evidence>
<keyword evidence="1" id="KW-0378">Hydrolase</keyword>
<feature type="region of interest" description="Disordered" evidence="2">
    <location>
        <begin position="273"/>
        <end position="295"/>
    </location>
</feature>
<accession>A0A368FT54</accession>
<sequence>MAVEDNSPRKRNGEIFLLTGTLQALHPRAQQLLTLQVLLDTGADRSFIDGKLAKELGLPNHGSITMNLRTFGAETPMKVQCISTSLNVWDADGVQHQLRLYTQDNLTKNFSEGILLLTDSEIVLKWLQCAPRRLGAGPYVKNRVREIHNITQTMKDMRIEVSFGYIDTRWNPADVGTRGATAQELRSHIWWKGYPLKELRKKEFTSTFFHLSTEQDEAANILEEVDFDNNVHLNSRTSTEEAREILNLAAFNDKMKAVRTLAVHYNEDARAAAKKAPKQVAPHCSANKRPSLNSL</sequence>
<dbReference type="InterPro" id="IPR001969">
    <property type="entry name" value="Aspartic_peptidase_AS"/>
</dbReference>
<reference evidence="4 5" key="1">
    <citation type="submission" date="2014-10" db="EMBL/GenBank/DDBJ databases">
        <title>Draft genome of the hookworm Ancylostoma caninum.</title>
        <authorList>
            <person name="Mitreva M."/>
        </authorList>
    </citation>
    <scope>NUCLEOTIDE SEQUENCE [LARGE SCALE GENOMIC DNA]</scope>
    <source>
        <strain evidence="4 5">Baltimore</strain>
    </source>
</reference>
<dbReference type="Gene3D" id="2.40.70.10">
    <property type="entry name" value="Acid Proteases"/>
    <property type="match status" value="1"/>
</dbReference>
<dbReference type="InterPro" id="IPR021109">
    <property type="entry name" value="Peptidase_aspartic_dom_sf"/>
</dbReference>
<keyword evidence="5" id="KW-1185">Reference proteome</keyword>